<dbReference type="Pfam" id="PF04149">
    <property type="entry name" value="DUF397"/>
    <property type="match status" value="1"/>
</dbReference>
<reference evidence="2 3" key="1">
    <citation type="submission" date="2019-06" db="EMBL/GenBank/DDBJ databases">
        <title>Sequencing the genomes of 1000 actinobacteria strains.</title>
        <authorList>
            <person name="Klenk H.-P."/>
        </authorList>
    </citation>
    <scope>NUCLEOTIDE SEQUENCE [LARGE SCALE GENOMIC DNA]</scope>
    <source>
        <strain evidence="2 3">DSM 45015</strain>
    </source>
</reference>
<evidence type="ECO:0000313" key="2">
    <source>
        <dbReference type="EMBL" id="TQN27583.1"/>
    </source>
</evidence>
<evidence type="ECO:0000313" key="3">
    <source>
        <dbReference type="Proteomes" id="UP000317422"/>
    </source>
</evidence>
<dbReference type="OrthoDB" id="4302299at2"/>
<keyword evidence="3" id="KW-1185">Reference proteome</keyword>
<gene>
    <name evidence="2" type="ORF">FHX37_4304</name>
</gene>
<comment type="caution">
    <text evidence="2">The sequence shown here is derived from an EMBL/GenBank/DDBJ whole genome shotgun (WGS) entry which is preliminary data.</text>
</comment>
<dbReference type="InterPro" id="IPR007278">
    <property type="entry name" value="DUF397"/>
</dbReference>
<organism evidence="2 3">
    <name type="scientific">Haloactinospora alba</name>
    <dbReference type="NCBI Taxonomy" id="405555"/>
    <lineage>
        <taxon>Bacteria</taxon>
        <taxon>Bacillati</taxon>
        <taxon>Actinomycetota</taxon>
        <taxon>Actinomycetes</taxon>
        <taxon>Streptosporangiales</taxon>
        <taxon>Nocardiopsidaceae</taxon>
        <taxon>Haloactinospora</taxon>
    </lineage>
</organism>
<accession>A0A543N6Z9</accession>
<proteinExistence type="predicted"/>
<evidence type="ECO:0000259" key="1">
    <source>
        <dbReference type="Pfam" id="PF04149"/>
    </source>
</evidence>
<name>A0A543N6Z9_9ACTN</name>
<sequence>MSNVEFRKSSYSGGSNNCVEVAETPALHAIRDSKTQERGPLTFDRNEWRAFLNEVKRGRL</sequence>
<feature type="domain" description="DUF397" evidence="1">
    <location>
        <begin position="5"/>
        <end position="56"/>
    </location>
</feature>
<dbReference type="AlphaFoldDB" id="A0A543N6Z9"/>
<dbReference type="EMBL" id="VFQC01000003">
    <property type="protein sequence ID" value="TQN27583.1"/>
    <property type="molecule type" value="Genomic_DNA"/>
</dbReference>
<dbReference type="RefSeq" id="WP_141926017.1">
    <property type="nucleotide sequence ID" value="NZ_VFQC01000003.1"/>
</dbReference>
<protein>
    <submittedName>
        <fullName evidence="2">Uncharacterized protein DUF397</fullName>
    </submittedName>
</protein>
<dbReference type="Proteomes" id="UP000317422">
    <property type="component" value="Unassembled WGS sequence"/>
</dbReference>